<gene>
    <name evidence="2" type="ORF">J4Q44_G00096340</name>
</gene>
<protein>
    <recommendedName>
        <fullName evidence="1">WD repeat-containing protein 18 C-terminal domain-containing protein</fullName>
    </recommendedName>
</protein>
<evidence type="ECO:0000313" key="2">
    <source>
        <dbReference type="EMBL" id="KAK6320527.1"/>
    </source>
</evidence>
<reference evidence="2 3" key="1">
    <citation type="submission" date="2021-04" db="EMBL/GenBank/DDBJ databases">
        <authorList>
            <person name="De Guttry C."/>
            <person name="Zahm M."/>
            <person name="Klopp C."/>
            <person name="Cabau C."/>
            <person name="Louis A."/>
            <person name="Berthelot C."/>
            <person name="Parey E."/>
            <person name="Roest Crollius H."/>
            <person name="Montfort J."/>
            <person name="Robinson-Rechavi M."/>
            <person name="Bucao C."/>
            <person name="Bouchez O."/>
            <person name="Gislard M."/>
            <person name="Lluch J."/>
            <person name="Milhes M."/>
            <person name="Lampietro C."/>
            <person name="Lopez Roques C."/>
            <person name="Donnadieu C."/>
            <person name="Braasch I."/>
            <person name="Desvignes T."/>
            <person name="Postlethwait J."/>
            <person name="Bobe J."/>
            <person name="Wedekind C."/>
            <person name="Guiguen Y."/>
        </authorList>
    </citation>
    <scope>NUCLEOTIDE SEQUENCE [LARGE SCALE GENOMIC DNA]</scope>
    <source>
        <strain evidence="2">Cs_M1</strain>
        <tissue evidence="2">Blood</tissue>
    </source>
</reference>
<proteinExistence type="predicted"/>
<accession>A0AAN8RB71</accession>
<comment type="caution">
    <text evidence="2">The sequence shown here is derived from an EMBL/GenBank/DDBJ whole genome shotgun (WGS) entry which is preliminary data.</text>
</comment>
<dbReference type="InterPro" id="IPR026987">
    <property type="entry name" value="WDR18_C"/>
</dbReference>
<feature type="domain" description="WD repeat-containing protein 18 C-terminal" evidence="1">
    <location>
        <begin position="42"/>
        <end position="89"/>
    </location>
</feature>
<dbReference type="EMBL" id="JAGTTL010000007">
    <property type="protein sequence ID" value="KAK6320527.1"/>
    <property type="molecule type" value="Genomic_DNA"/>
</dbReference>
<evidence type="ECO:0000313" key="3">
    <source>
        <dbReference type="Proteomes" id="UP001356427"/>
    </source>
</evidence>
<dbReference type="AlphaFoldDB" id="A0AAN8RB71"/>
<dbReference type="Pfam" id="PF14077">
    <property type="entry name" value="WDR18_C"/>
    <property type="match status" value="1"/>
</dbReference>
<dbReference type="Proteomes" id="UP001356427">
    <property type="component" value="Unassembled WGS sequence"/>
</dbReference>
<keyword evidence="3" id="KW-1185">Reference proteome</keyword>
<evidence type="ECO:0000259" key="1">
    <source>
        <dbReference type="Pfam" id="PF14077"/>
    </source>
</evidence>
<name>A0AAN8RB71_9TELE</name>
<sequence>MTVNHPRSGAPCKSSPRGASMIMRKAQKETYLEKADKLYSLMSAVTDKSVFGDGENTKVRVSELEEEVRTLKKVNRDLYDFSTQLLTKPS</sequence>
<organism evidence="2 3">
    <name type="scientific">Coregonus suidteri</name>
    <dbReference type="NCBI Taxonomy" id="861788"/>
    <lineage>
        <taxon>Eukaryota</taxon>
        <taxon>Metazoa</taxon>
        <taxon>Chordata</taxon>
        <taxon>Craniata</taxon>
        <taxon>Vertebrata</taxon>
        <taxon>Euteleostomi</taxon>
        <taxon>Actinopterygii</taxon>
        <taxon>Neopterygii</taxon>
        <taxon>Teleostei</taxon>
        <taxon>Protacanthopterygii</taxon>
        <taxon>Salmoniformes</taxon>
        <taxon>Salmonidae</taxon>
        <taxon>Coregoninae</taxon>
        <taxon>Coregonus</taxon>
    </lineage>
</organism>